<dbReference type="KEGG" id="pdf:CD630DERM_12210"/>
<dbReference type="EMBL" id="LK932509">
    <property type="protein sequence ID" value="CDS86419.1"/>
    <property type="molecule type" value="Genomic_DNA"/>
</dbReference>
<evidence type="ECO:0000313" key="5">
    <source>
        <dbReference type="EMBL" id="HBH1542149.1"/>
    </source>
</evidence>
<evidence type="ECO:0000313" key="2">
    <source>
        <dbReference type="EMBL" id="CDS85971.1"/>
    </source>
</evidence>
<dbReference type="Proteomes" id="UP000189137">
    <property type="component" value="Unassembled WGS sequence"/>
</dbReference>
<sequence length="201" mass="22796">MRRTYRKNDFRELNRQIIIIGLLFMMSIVVGSYINKILPGSSNNILNNINPAVEYYNLNISIKDTVIQNLKSDAIFMGSIALLSLFVVTIPAVLVAFVLKGMSIGYTINSCILALKFKSIKMILIILFKNLIIIPCAIILALISLSYFKEMVYEFKKKNRKNMQFLIKRYILNIIIIIALSLGLQLILNTASIGIIKFLAK</sequence>
<feature type="transmembrane region" description="Helical" evidence="1">
    <location>
        <begin position="106"/>
        <end position="126"/>
    </location>
</feature>
<evidence type="ECO:0000313" key="3">
    <source>
        <dbReference type="EMBL" id="CDS86419.1"/>
    </source>
</evidence>
<reference evidence="4" key="1">
    <citation type="submission" date="2014-07" db="EMBL/GenBank/DDBJ databases">
        <authorList>
            <person name="Monot Marc"/>
        </authorList>
    </citation>
    <scope>NUCLEOTIDE SEQUENCE</scope>
    <source>
        <strain evidence="4">7032989</strain>
        <strain evidence="2">7032994</strain>
    </source>
</reference>
<dbReference type="PATRIC" id="fig|1496.897.peg.1673"/>
<evidence type="ECO:0000313" key="4">
    <source>
        <dbReference type="EMBL" id="CDT47497.1"/>
    </source>
</evidence>
<protein>
    <submittedName>
        <fullName evidence="4 7">Membrane protein</fullName>
    </submittedName>
    <submittedName>
        <fullName evidence="5">Stage II sporulation protein M</fullName>
    </submittedName>
</protein>
<organism evidence="4">
    <name type="scientific">Clostridioides difficile</name>
    <name type="common">Peptoclostridium difficile</name>
    <dbReference type="NCBI Taxonomy" id="1496"/>
    <lineage>
        <taxon>Bacteria</taxon>
        <taxon>Bacillati</taxon>
        <taxon>Bacillota</taxon>
        <taxon>Clostridia</taxon>
        <taxon>Peptostreptococcales</taxon>
        <taxon>Peptostreptococcaceae</taxon>
        <taxon>Clostridioides</taxon>
    </lineage>
</organism>
<keyword evidence="1" id="KW-0472">Membrane</keyword>
<feature type="transmembrane region" description="Helical" evidence="1">
    <location>
        <begin position="12"/>
        <end position="34"/>
    </location>
</feature>
<evidence type="ECO:0000313" key="9">
    <source>
        <dbReference type="Proteomes" id="UP000411588"/>
    </source>
</evidence>
<dbReference type="Proteomes" id="UP000411588">
    <property type="component" value="Unassembled WGS sequence"/>
</dbReference>
<keyword evidence="1" id="KW-1133">Transmembrane helix</keyword>
<evidence type="ECO:0000313" key="6">
    <source>
        <dbReference type="EMBL" id="SJR80454.1"/>
    </source>
</evidence>
<dbReference type="Proteomes" id="UP000878956">
    <property type="component" value="Unassembled WGS sequence"/>
</dbReference>
<name>A0A031WHE8_CLODI</name>
<feature type="transmembrane region" description="Helical" evidence="1">
    <location>
        <begin position="132"/>
        <end position="149"/>
    </location>
</feature>
<reference evidence="7 9" key="3">
    <citation type="submission" date="2019-02" db="EMBL/GenBank/DDBJ databases">
        <authorList>
            <consortium name="Pathogen Informatics"/>
        </authorList>
    </citation>
    <scope>NUCLEOTIDE SEQUENCE [LARGE SCALE GENOMIC DNA]</scope>
    <source>
        <strain evidence="9">clo34</strain>
        <strain evidence="7">Clo34</strain>
        <strain evidence="6 8">VRECD0157</strain>
    </source>
</reference>
<dbReference type="AlphaFoldDB" id="A0A031WHE8"/>
<keyword evidence="1" id="KW-0812">Transmembrane</keyword>
<feature type="transmembrane region" description="Helical" evidence="1">
    <location>
        <begin position="170"/>
        <end position="196"/>
    </location>
</feature>
<dbReference type="EMBL" id="FUPS01000001">
    <property type="protein sequence ID" value="SJR80454.1"/>
    <property type="molecule type" value="Genomic_DNA"/>
</dbReference>
<evidence type="ECO:0000313" key="7">
    <source>
        <dbReference type="EMBL" id="VFD31174.1"/>
    </source>
</evidence>
<gene>
    <name evidence="4" type="ORF">BN1095_500015</name>
    <name evidence="3" type="ORF">BN1096_560128</name>
    <name evidence="2" type="ORF">BN1097_540130</name>
    <name evidence="5" type="ORF">KRM00_001627</name>
    <name evidence="7" type="ORF">SAMEA1402399_01531</name>
    <name evidence="6" type="ORF">SAMEA3375112_00128</name>
</gene>
<proteinExistence type="predicted"/>
<dbReference type="EMBL" id="LK932392">
    <property type="protein sequence ID" value="CDS85971.1"/>
    <property type="molecule type" value="Genomic_DNA"/>
</dbReference>
<dbReference type="EMBL" id="CAADAN010000004">
    <property type="protein sequence ID" value="VFD31174.1"/>
    <property type="molecule type" value="Genomic_DNA"/>
</dbReference>
<feature type="transmembrane region" description="Helical" evidence="1">
    <location>
        <begin position="74"/>
        <end position="99"/>
    </location>
</feature>
<accession>A0A031WHE8</accession>
<dbReference type="EMBL" id="DAEPXK010000013">
    <property type="protein sequence ID" value="HBH1542149.1"/>
    <property type="molecule type" value="Genomic_DNA"/>
</dbReference>
<reference evidence="5" key="4">
    <citation type="submission" date="2021-06" db="EMBL/GenBank/DDBJ databases">
        <authorList>
            <consortium name="NCBI Pathogen Detection Project"/>
        </authorList>
    </citation>
    <scope>NUCLEOTIDE SEQUENCE</scope>
    <source>
        <strain evidence="5">HN1000</strain>
    </source>
</reference>
<evidence type="ECO:0000313" key="8">
    <source>
        <dbReference type="Proteomes" id="UP000189137"/>
    </source>
</evidence>
<evidence type="ECO:0000256" key="1">
    <source>
        <dbReference type="SAM" id="Phobius"/>
    </source>
</evidence>
<reference evidence="5" key="2">
    <citation type="journal article" date="2018" name="Genome Biol.">
        <title>SKESA: strategic k-mer extension for scrupulous assemblies.</title>
        <authorList>
            <person name="Souvorov A."/>
            <person name="Agarwala R."/>
            <person name="Lipman D.J."/>
        </authorList>
    </citation>
    <scope>NUCLEOTIDE SEQUENCE</scope>
    <source>
        <strain evidence="5">HN1000</strain>
    </source>
</reference>
<dbReference type="EMBL" id="LK933183">
    <property type="protein sequence ID" value="CDT47497.1"/>
    <property type="molecule type" value="Genomic_DNA"/>
</dbReference>
<dbReference type="RefSeq" id="WP_009902311.1">
    <property type="nucleotide sequence ID" value="NZ_AP031492.1"/>
</dbReference>